<evidence type="ECO:0000256" key="2">
    <source>
        <dbReference type="ARBA" id="ARBA00022898"/>
    </source>
</evidence>
<dbReference type="GO" id="GO:0030170">
    <property type="term" value="F:pyridoxal phosphate binding"/>
    <property type="evidence" value="ECO:0007669"/>
    <property type="project" value="TreeGrafter"/>
</dbReference>
<sequence>MSLSLYINWREWLRHIRNMENKYPDYVPVIKGNGYGFGNRYLADTIYREGKEEIAVGTLEEARQLGKEYTFRQMIVLTPVMTELDVSDLVSGRIYTVGSREQLQYLVTSFDRILSDDRRSWAKTGAPFKLNILLKCQSSMKRYGFSLEDATNIQQWIHDAETDRVHIEIKGLSIHFPKEGLSFSQKKQAIGEWIETLRKSGFSCCRMYVSHLSSQQYRDICKKWPSVHFSIRLGTDLWLYDKSFIETKSTVLDIKKIKRGERFGYKQFRSLKSGYLVYVSGGTANGVGLEAPVFPRSWKERLKLTVFWGLSLFKLQLSPFTYKGKRFWYAEPPHMQTTVLFFPSKATLPEVGEELLVQLRMTTATFDRKVEMGKEMIPYERESEQQEEKGKVQHVIS</sequence>
<feature type="domain" description="Alanine racemase N-terminal" evidence="4">
    <location>
        <begin position="13"/>
        <end position="214"/>
    </location>
</feature>
<dbReference type="InterPro" id="IPR001608">
    <property type="entry name" value="Ala_racemase_N"/>
</dbReference>
<dbReference type="Proteomes" id="UP000315636">
    <property type="component" value="Unassembled WGS sequence"/>
</dbReference>
<dbReference type="AlphaFoldDB" id="A0A521APS2"/>
<protein>
    <submittedName>
        <fullName evidence="5">Alanine racemase</fullName>
    </submittedName>
</protein>
<keyword evidence="3" id="KW-0413">Isomerase</keyword>
<evidence type="ECO:0000259" key="4">
    <source>
        <dbReference type="Pfam" id="PF01168"/>
    </source>
</evidence>
<dbReference type="SUPFAM" id="SSF51419">
    <property type="entry name" value="PLP-binding barrel"/>
    <property type="match status" value="1"/>
</dbReference>
<dbReference type="PANTHER" id="PTHR30511:SF3">
    <property type="entry name" value="LYSINE RACEMASE"/>
    <property type="match status" value="1"/>
</dbReference>
<dbReference type="GO" id="GO:0008784">
    <property type="term" value="F:alanine racemase activity"/>
    <property type="evidence" value="ECO:0007669"/>
    <property type="project" value="TreeGrafter"/>
</dbReference>
<dbReference type="InterPro" id="IPR000821">
    <property type="entry name" value="Ala_racemase"/>
</dbReference>
<proteinExistence type="predicted"/>
<evidence type="ECO:0000313" key="6">
    <source>
        <dbReference type="Proteomes" id="UP000315636"/>
    </source>
</evidence>
<gene>
    <name evidence="5" type="ORF">SAMN06264849_101272</name>
</gene>
<keyword evidence="2" id="KW-0663">Pyridoxal phosphate</keyword>
<keyword evidence="6" id="KW-1185">Reference proteome</keyword>
<dbReference type="GO" id="GO:0005829">
    <property type="term" value="C:cytosol"/>
    <property type="evidence" value="ECO:0007669"/>
    <property type="project" value="TreeGrafter"/>
</dbReference>
<dbReference type="InterPro" id="IPR029066">
    <property type="entry name" value="PLP-binding_barrel"/>
</dbReference>
<organism evidence="5 6">
    <name type="scientific">Melghirimyces algeriensis</name>
    <dbReference type="NCBI Taxonomy" id="910412"/>
    <lineage>
        <taxon>Bacteria</taxon>
        <taxon>Bacillati</taxon>
        <taxon>Bacillota</taxon>
        <taxon>Bacilli</taxon>
        <taxon>Bacillales</taxon>
        <taxon>Thermoactinomycetaceae</taxon>
        <taxon>Melghirimyces</taxon>
    </lineage>
</organism>
<accession>A0A521APS2</accession>
<reference evidence="5 6" key="1">
    <citation type="submission" date="2017-05" db="EMBL/GenBank/DDBJ databases">
        <authorList>
            <person name="Varghese N."/>
            <person name="Submissions S."/>
        </authorList>
    </citation>
    <scope>NUCLEOTIDE SEQUENCE [LARGE SCALE GENOMIC DNA]</scope>
    <source>
        <strain evidence="5 6">DSM 45474</strain>
    </source>
</reference>
<name>A0A521APS2_9BACL</name>
<evidence type="ECO:0000256" key="3">
    <source>
        <dbReference type="ARBA" id="ARBA00023235"/>
    </source>
</evidence>
<dbReference type="OrthoDB" id="2986620at2"/>
<dbReference type="Pfam" id="PF01168">
    <property type="entry name" value="Ala_racemase_N"/>
    <property type="match status" value="1"/>
</dbReference>
<evidence type="ECO:0000256" key="1">
    <source>
        <dbReference type="ARBA" id="ARBA00001933"/>
    </source>
</evidence>
<evidence type="ECO:0000313" key="5">
    <source>
        <dbReference type="EMBL" id="SMO36795.1"/>
    </source>
</evidence>
<dbReference type="EMBL" id="FXTI01000001">
    <property type="protein sequence ID" value="SMO36795.1"/>
    <property type="molecule type" value="Genomic_DNA"/>
</dbReference>
<dbReference type="Gene3D" id="3.20.20.10">
    <property type="entry name" value="Alanine racemase"/>
    <property type="match status" value="1"/>
</dbReference>
<dbReference type="RefSeq" id="WP_142503968.1">
    <property type="nucleotide sequence ID" value="NZ_FXTI01000001.1"/>
</dbReference>
<comment type="cofactor">
    <cofactor evidence="1">
        <name>pyridoxal 5'-phosphate</name>
        <dbReference type="ChEBI" id="CHEBI:597326"/>
    </cofactor>
</comment>
<dbReference type="PANTHER" id="PTHR30511">
    <property type="entry name" value="ALANINE RACEMASE"/>
    <property type="match status" value="1"/>
</dbReference>